<comment type="caution">
    <text evidence="3">The sequence shown here is derived from an EMBL/GenBank/DDBJ whole genome shotgun (WGS) entry which is preliminary data.</text>
</comment>
<organism evidence="3 4">
    <name type="scientific">Planobispora siamensis</name>
    <dbReference type="NCBI Taxonomy" id="936338"/>
    <lineage>
        <taxon>Bacteria</taxon>
        <taxon>Bacillati</taxon>
        <taxon>Actinomycetota</taxon>
        <taxon>Actinomycetes</taxon>
        <taxon>Streptosporangiales</taxon>
        <taxon>Streptosporangiaceae</taxon>
        <taxon>Planobispora</taxon>
    </lineage>
</organism>
<name>A0A8J3SCV5_9ACTN</name>
<keyword evidence="2" id="KW-0732">Signal</keyword>
<dbReference type="EMBL" id="BOOJ01000013">
    <property type="protein sequence ID" value="GIH90840.1"/>
    <property type="molecule type" value="Genomic_DNA"/>
</dbReference>
<keyword evidence="4" id="KW-1185">Reference proteome</keyword>
<evidence type="ECO:0000313" key="4">
    <source>
        <dbReference type="Proteomes" id="UP000619788"/>
    </source>
</evidence>
<evidence type="ECO:0000256" key="2">
    <source>
        <dbReference type="SAM" id="SignalP"/>
    </source>
</evidence>
<dbReference type="AlphaFoldDB" id="A0A8J3SCV5"/>
<feature type="signal peptide" evidence="2">
    <location>
        <begin position="1"/>
        <end position="24"/>
    </location>
</feature>
<evidence type="ECO:0000256" key="1">
    <source>
        <dbReference type="SAM" id="MobiDB-lite"/>
    </source>
</evidence>
<dbReference type="RefSeq" id="WP_204063179.1">
    <property type="nucleotide sequence ID" value="NZ_BOOJ01000013.1"/>
</dbReference>
<dbReference type="Proteomes" id="UP000619788">
    <property type="component" value="Unassembled WGS sequence"/>
</dbReference>
<gene>
    <name evidence="3" type="ORF">Psi01_14700</name>
</gene>
<sequence length="177" mass="18922">MNLVRICAVLVAGALMESSFSGTAKPGDPDGPGGSPAFGEPFPENIGILNREYVRPTEEHFRIPDGPHHRMLGEQLTVVYRDDETLHSVAVIGAPARVADAGAAVDWLTERMTGPGGGQWVELDPGPLGGRAVCLGTDGATYCYWADARMVGFLVTPSLGVEAMRKNFVMIRNAVER</sequence>
<reference evidence="3 4" key="1">
    <citation type="submission" date="2021-01" db="EMBL/GenBank/DDBJ databases">
        <title>Whole genome shotgun sequence of Planobispora siamensis NBRC 107568.</title>
        <authorList>
            <person name="Komaki H."/>
            <person name="Tamura T."/>
        </authorList>
    </citation>
    <scope>NUCLEOTIDE SEQUENCE [LARGE SCALE GENOMIC DNA]</scope>
    <source>
        <strain evidence="3 4">NBRC 107568</strain>
    </source>
</reference>
<protein>
    <submittedName>
        <fullName evidence="3">Uncharacterized protein</fullName>
    </submittedName>
</protein>
<feature type="region of interest" description="Disordered" evidence="1">
    <location>
        <begin position="20"/>
        <end position="41"/>
    </location>
</feature>
<feature type="chain" id="PRO_5038480706" evidence="2">
    <location>
        <begin position="25"/>
        <end position="177"/>
    </location>
</feature>
<evidence type="ECO:0000313" key="3">
    <source>
        <dbReference type="EMBL" id="GIH90840.1"/>
    </source>
</evidence>
<proteinExistence type="predicted"/>
<accession>A0A8J3SCV5</accession>